<reference evidence="1 2" key="1">
    <citation type="submission" date="2013-09" db="EMBL/GenBank/DDBJ databases">
        <title>Biodegradation of hydrocarbons in the deep terrestrial subsurface : characterization of a microbial consortium composed of two Desulfotomaculum species originating from a deep geological formation.</title>
        <authorList>
            <person name="Aullo T."/>
            <person name="Berlendis S."/>
            <person name="Lascourreges J.-F."/>
            <person name="Dessort D."/>
            <person name="Saint-Laurent S."/>
            <person name="Schraauwers B."/>
            <person name="Mas J."/>
            <person name="Magot M."/>
            <person name="Ranchou-Peyruse A."/>
        </authorList>
    </citation>
    <scope>NUCLEOTIDE SEQUENCE [LARGE SCALE GENOMIC DNA]</scope>
    <source>
        <strain evidence="1 2">Bs107</strain>
    </source>
</reference>
<proteinExistence type="predicted"/>
<accession>A0A2C6MCV9</accession>
<comment type="caution">
    <text evidence="1">The sequence shown here is derived from an EMBL/GenBank/DDBJ whole genome shotgun (WGS) entry which is preliminary data.</text>
</comment>
<evidence type="ECO:0000313" key="2">
    <source>
        <dbReference type="Proteomes" id="UP000222564"/>
    </source>
</evidence>
<sequence length="127" mass="14073">MLFYHSFLAQSPSWQVIDRVGSDAQKVMKPLEGSENSIILQLTNFSTLPKAKVLVNGQVKGDFTHPYVTVPVSNGDVLEVDTTYYDHSVTIKVLDSTRQIIAPARGTEFSGRKTVFTLGKVKLDKKS</sequence>
<dbReference type="Proteomes" id="UP000222564">
    <property type="component" value="Unassembled WGS sequence"/>
</dbReference>
<organism evidence="1 2">
    <name type="scientific">Desulforamulus profundi</name>
    <dbReference type="NCBI Taxonomy" id="1383067"/>
    <lineage>
        <taxon>Bacteria</taxon>
        <taxon>Bacillati</taxon>
        <taxon>Bacillota</taxon>
        <taxon>Clostridia</taxon>
        <taxon>Eubacteriales</taxon>
        <taxon>Peptococcaceae</taxon>
        <taxon>Desulforamulus</taxon>
    </lineage>
</organism>
<dbReference type="AlphaFoldDB" id="A0A2C6MCV9"/>
<evidence type="ECO:0000313" key="1">
    <source>
        <dbReference type="EMBL" id="PHJ37422.1"/>
    </source>
</evidence>
<dbReference type="EMBL" id="AWQQ01000091">
    <property type="protein sequence ID" value="PHJ37422.1"/>
    <property type="molecule type" value="Genomic_DNA"/>
</dbReference>
<protein>
    <submittedName>
        <fullName evidence="1">Uncharacterized protein</fullName>
    </submittedName>
</protein>
<keyword evidence="2" id="KW-1185">Reference proteome</keyword>
<gene>
    <name evidence="1" type="ORF">P378_16075</name>
</gene>
<name>A0A2C6MCV9_9FIRM</name>